<evidence type="ECO:0000313" key="2">
    <source>
        <dbReference type="EMBL" id="OUD04087.1"/>
    </source>
</evidence>
<organism evidence="2 3">
    <name type="scientific">Streptomyces swartbergensis</name>
    <dbReference type="NCBI Taxonomy" id="487165"/>
    <lineage>
        <taxon>Bacteria</taxon>
        <taxon>Bacillati</taxon>
        <taxon>Actinomycetota</taxon>
        <taxon>Actinomycetes</taxon>
        <taxon>Kitasatosporales</taxon>
        <taxon>Streptomycetaceae</taxon>
        <taxon>Streptomyces</taxon>
    </lineage>
</organism>
<proteinExistence type="predicted"/>
<accession>A0A243S8S9</accession>
<dbReference type="EMBL" id="NGFN01000021">
    <property type="protein sequence ID" value="OUD04087.1"/>
    <property type="molecule type" value="Genomic_DNA"/>
</dbReference>
<gene>
    <name evidence="2" type="ORF">CA983_05865</name>
</gene>
<sequence>MRSSRHRSRHRPWPRPDTAPRPAHEATLRPDARTTSSTATFIGPAGLEKPAAYGYGVNMNPARAADLCALEGPLAPDPHDITKVQVDLTVSDGRVVVEC</sequence>
<feature type="compositionally biased region" description="Basic and acidic residues" evidence="1">
    <location>
        <begin position="22"/>
        <end position="32"/>
    </location>
</feature>
<evidence type="ECO:0000256" key="1">
    <source>
        <dbReference type="SAM" id="MobiDB-lite"/>
    </source>
</evidence>
<keyword evidence="3" id="KW-1185">Reference proteome</keyword>
<name>A0A243S8S9_9ACTN</name>
<feature type="compositionally biased region" description="Basic residues" evidence="1">
    <location>
        <begin position="1"/>
        <end position="13"/>
    </location>
</feature>
<reference evidence="2 3" key="1">
    <citation type="submission" date="2017-05" db="EMBL/GenBank/DDBJ databases">
        <title>Biotechnological potential of actinobacteria isolated from South African environments.</title>
        <authorList>
            <person name="Le Roes-Hill M."/>
            <person name="Prins A."/>
            <person name="Durrell K.A."/>
        </authorList>
    </citation>
    <scope>NUCLEOTIDE SEQUENCE [LARGE SCALE GENOMIC DNA]</scope>
    <source>
        <strain evidence="2 3">HMC13</strain>
    </source>
</reference>
<dbReference type="AlphaFoldDB" id="A0A243S8S9"/>
<evidence type="ECO:0000313" key="3">
    <source>
        <dbReference type="Proteomes" id="UP000195105"/>
    </source>
</evidence>
<protein>
    <submittedName>
        <fullName evidence="2">Uncharacterized protein</fullName>
    </submittedName>
</protein>
<comment type="caution">
    <text evidence="2">The sequence shown here is derived from an EMBL/GenBank/DDBJ whole genome shotgun (WGS) entry which is preliminary data.</text>
</comment>
<dbReference type="Proteomes" id="UP000195105">
    <property type="component" value="Unassembled WGS sequence"/>
</dbReference>
<feature type="region of interest" description="Disordered" evidence="1">
    <location>
        <begin position="1"/>
        <end position="45"/>
    </location>
</feature>